<dbReference type="Proteomes" id="UP001302652">
    <property type="component" value="Chromosome 3"/>
</dbReference>
<proteinExistence type="predicted"/>
<dbReference type="EMBL" id="CP136511">
    <property type="protein sequence ID" value="WOD14561.1"/>
    <property type="molecule type" value="Genomic_DNA"/>
</dbReference>
<gene>
    <name evidence="1" type="ORF">RW095_03785</name>
</gene>
<dbReference type="RefSeq" id="WP_317016480.1">
    <property type="nucleotide sequence ID" value="NZ_CP136511.1"/>
</dbReference>
<sequence>MEFDAFIRQSERDAKVVDALYIARHMLATYHGIIVHSEREQWKTDFRPQIKQIDTALRLLGIDIDDPMIAPTQRP</sequence>
<name>A0ABZ0EBF0_9BURK</name>
<protein>
    <submittedName>
        <fullName evidence="1">Uncharacterized protein</fullName>
    </submittedName>
</protein>
<organism evidence="1 2">
    <name type="scientific">Paraburkholderia kirstenboschensis</name>
    <dbReference type="NCBI Taxonomy" id="1245436"/>
    <lineage>
        <taxon>Bacteria</taxon>
        <taxon>Pseudomonadati</taxon>
        <taxon>Pseudomonadota</taxon>
        <taxon>Betaproteobacteria</taxon>
        <taxon>Burkholderiales</taxon>
        <taxon>Burkholderiaceae</taxon>
        <taxon>Paraburkholderia</taxon>
    </lineage>
</organism>
<reference evidence="1 2" key="1">
    <citation type="submission" date="2023-10" db="EMBL/GenBank/DDBJ databases">
        <title>Surface-active antibiotics is a multifunctional adaptation for post-fire microbes.</title>
        <authorList>
            <person name="Liu M.D."/>
            <person name="Du Y."/>
            <person name="Koupaei S.K."/>
            <person name="Kim N.R."/>
            <person name="Zhang W."/>
            <person name="Traxler M.F."/>
        </authorList>
    </citation>
    <scope>NUCLEOTIDE SEQUENCE [LARGE SCALE GENOMIC DNA]</scope>
    <source>
        <strain evidence="1 2">F3</strain>
    </source>
</reference>
<evidence type="ECO:0000313" key="2">
    <source>
        <dbReference type="Proteomes" id="UP001302652"/>
    </source>
</evidence>
<evidence type="ECO:0000313" key="1">
    <source>
        <dbReference type="EMBL" id="WOD14561.1"/>
    </source>
</evidence>
<accession>A0ABZ0EBF0</accession>
<keyword evidence="2" id="KW-1185">Reference proteome</keyword>